<dbReference type="SUPFAM" id="SSF51735">
    <property type="entry name" value="NAD(P)-binding Rossmann-fold domains"/>
    <property type="match status" value="1"/>
</dbReference>
<dbReference type="Pfam" id="PF01408">
    <property type="entry name" value="GFO_IDH_MocA"/>
    <property type="match status" value="1"/>
</dbReference>
<dbReference type="PANTHER" id="PTHR43708:SF5">
    <property type="entry name" value="CONSERVED EXPRESSED OXIDOREDUCTASE (EUROFUNG)-RELATED"/>
    <property type="match status" value="1"/>
</dbReference>
<dbReference type="Gene3D" id="3.40.50.720">
    <property type="entry name" value="NAD(P)-binding Rossmann-like Domain"/>
    <property type="match status" value="1"/>
</dbReference>
<organism evidence="5 6">
    <name type="scientific">Aspergillus keveii</name>
    <dbReference type="NCBI Taxonomy" id="714993"/>
    <lineage>
        <taxon>Eukaryota</taxon>
        <taxon>Fungi</taxon>
        <taxon>Dikarya</taxon>
        <taxon>Ascomycota</taxon>
        <taxon>Pezizomycotina</taxon>
        <taxon>Eurotiomycetes</taxon>
        <taxon>Eurotiomycetidae</taxon>
        <taxon>Eurotiales</taxon>
        <taxon>Aspergillaceae</taxon>
        <taxon>Aspergillus</taxon>
        <taxon>Aspergillus subgen. Nidulantes</taxon>
    </lineage>
</organism>
<dbReference type="InterPro" id="IPR051317">
    <property type="entry name" value="Gfo/Idh/MocA_oxidoreduct"/>
</dbReference>
<evidence type="ECO:0000313" key="5">
    <source>
        <dbReference type="EMBL" id="KAL2793505.1"/>
    </source>
</evidence>
<dbReference type="InterPro" id="IPR004104">
    <property type="entry name" value="Gfo/Idh/MocA-like_OxRdtase_C"/>
</dbReference>
<gene>
    <name evidence="5" type="ORF">BJX66DRAFT_225073</name>
</gene>
<evidence type="ECO:0000256" key="2">
    <source>
        <dbReference type="ARBA" id="ARBA00023002"/>
    </source>
</evidence>
<dbReference type="PANTHER" id="PTHR43708">
    <property type="entry name" value="CONSERVED EXPRESSED OXIDOREDUCTASE (EUROFUNG)"/>
    <property type="match status" value="1"/>
</dbReference>
<evidence type="ECO:0000259" key="4">
    <source>
        <dbReference type="Pfam" id="PF02894"/>
    </source>
</evidence>
<feature type="domain" description="Gfo/Idh/MocA-like oxidoreductase N-terminal" evidence="3">
    <location>
        <begin position="5"/>
        <end position="124"/>
    </location>
</feature>
<evidence type="ECO:0000256" key="1">
    <source>
        <dbReference type="ARBA" id="ARBA00010928"/>
    </source>
</evidence>
<accession>A0ABR4G390</accession>
<keyword evidence="2" id="KW-0560">Oxidoreductase</keyword>
<comment type="similarity">
    <text evidence="1">Belongs to the Gfo/Idh/MocA family.</text>
</comment>
<dbReference type="Gene3D" id="3.30.360.10">
    <property type="entry name" value="Dihydrodipicolinate Reductase, domain 2"/>
    <property type="match status" value="1"/>
</dbReference>
<proteinExistence type="inferred from homology"/>
<evidence type="ECO:0000259" key="3">
    <source>
        <dbReference type="Pfam" id="PF01408"/>
    </source>
</evidence>
<dbReference type="InterPro" id="IPR000683">
    <property type="entry name" value="Gfo/Idh/MocA-like_OxRdtase_N"/>
</dbReference>
<evidence type="ECO:0000313" key="6">
    <source>
        <dbReference type="Proteomes" id="UP001610563"/>
    </source>
</evidence>
<feature type="domain" description="Gfo/Idh/MocA-like oxidoreductase C-terminal" evidence="4">
    <location>
        <begin position="146"/>
        <end position="364"/>
    </location>
</feature>
<protein>
    <submittedName>
        <fullName evidence="5">Oxidoreductase</fullName>
    </submittedName>
</protein>
<sequence length="366" mass="41081">MAPLNTAVIGYGFSAKTFHIPFILHNPGYNVYAIVQRSPTETNSAKRDFPDVRVYHDAYESIRDENVDVVVITSTNATHFPLGRDALRAGKHVIVEKPFTVTYADAAELVELAKKTDRKLAVYHNRRWDSDFLTIQSLLNNPDKPLGDIIRFRSHFDCAPNSRTAIESRKWRLASGVPGAGMLFDLGSHLIDQTIVLFGAPRTVNCSLFDEAGGKNIKEAGFVDNGFLILLGYDHGLNVELHSTQYSVSTQQKRFEILGRKGRWIKYGLDCQEEQLQNGILPGHEEYGAERAEDTGTLQVVDGSEIRTQEWEPSRGGYQHFYENVRQAIAGESELAVRPDQAALVMRLIELCRRSAAEERTVPVDF</sequence>
<dbReference type="EMBL" id="JBFTWV010000057">
    <property type="protein sequence ID" value="KAL2793505.1"/>
    <property type="molecule type" value="Genomic_DNA"/>
</dbReference>
<dbReference type="SUPFAM" id="SSF55347">
    <property type="entry name" value="Glyceraldehyde-3-phosphate dehydrogenase-like, C-terminal domain"/>
    <property type="match status" value="1"/>
</dbReference>
<dbReference type="InterPro" id="IPR036291">
    <property type="entry name" value="NAD(P)-bd_dom_sf"/>
</dbReference>
<comment type="caution">
    <text evidence="5">The sequence shown here is derived from an EMBL/GenBank/DDBJ whole genome shotgun (WGS) entry which is preliminary data.</text>
</comment>
<name>A0ABR4G390_9EURO</name>
<reference evidence="5 6" key="1">
    <citation type="submission" date="2024-07" db="EMBL/GenBank/DDBJ databases">
        <title>Section-level genome sequencing and comparative genomics of Aspergillus sections Usti and Cavernicolus.</title>
        <authorList>
            <consortium name="Lawrence Berkeley National Laboratory"/>
            <person name="Nybo J.L."/>
            <person name="Vesth T.C."/>
            <person name="Theobald S."/>
            <person name="Frisvad J.C."/>
            <person name="Larsen T.O."/>
            <person name="Kjaerboelling I."/>
            <person name="Rothschild-Mancinelli K."/>
            <person name="Lyhne E.K."/>
            <person name="Kogle M.E."/>
            <person name="Barry K."/>
            <person name="Clum A."/>
            <person name="Na H."/>
            <person name="Ledsgaard L."/>
            <person name="Lin J."/>
            <person name="Lipzen A."/>
            <person name="Kuo A."/>
            <person name="Riley R."/>
            <person name="Mondo S."/>
            <person name="Labutti K."/>
            <person name="Haridas S."/>
            <person name="Pangalinan J."/>
            <person name="Salamov A.A."/>
            <person name="Simmons B.A."/>
            <person name="Magnuson J.K."/>
            <person name="Chen J."/>
            <person name="Drula E."/>
            <person name="Henrissat B."/>
            <person name="Wiebenga A."/>
            <person name="Lubbers R.J."/>
            <person name="Gomes A.C."/>
            <person name="Makela M.R."/>
            <person name="Stajich J."/>
            <person name="Grigoriev I.V."/>
            <person name="Mortensen U.H."/>
            <person name="De Vries R.P."/>
            <person name="Baker S.E."/>
            <person name="Andersen M.R."/>
        </authorList>
    </citation>
    <scope>NUCLEOTIDE SEQUENCE [LARGE SCALE GENOMIC DNA]</scope>
    <source>
        <strain evidence="5 6">CBS 209.92</strain>
    </source>
</reference>
<dbReference type="Pfam" id="PF02894">
    <property type="entry name" value="GFO_IDH_MocA_C"/>
    <property type="match status" value="1"/>
</dbReference>
<dbReference type="Proteomes" id="UP001610563">
    <property type="component" value="Unassembled WGS sequence"/>
</dbReference>
<keyword evidence="6" id="KW-1185">Reference proteome</keyword>